<keyword evidence="3" id="KW-1185">Reference proteome</keyword>
<dbReference type="InterPro" id="IPR007499">
    <property type="entry name" value="ERF_bacteria_virus"/>
</dbReference>
<name>F5RJJ5_9FIRM</name>
<gene>
    <name evidence="2" type="ORF">HMPREF9081_0430</name>
</gene>
<comment type="caution">
    <text evidence="2">The sequence shown here is derived from an EMBL/GenBank/DDBJ whole genome shotgun (WGS) entry which is preliminary data.</text>
</comment>
<dbReference type="eggNOG" id="ENOG502ZWYS">
    <property type="taxonomic scope" value="Bacteria"/>
</dbReference>
<dbReference type="HOGENOM" id="CLU_1188242_0_0_9"/>
<feature type="region of interest" description="Disordered" evidence="1">
    <location>
        <begin position="148"/>
        <end position="176"/>
    </location>
</feature>
<evidence type="ECO:0008006" key="4">
    <source>
        <dbReference type="Google" id="ProtNLM"/>
    </source>
</evidence>
<dbReference type="STRING" id="888060.HMPREF9081_0430"/>
<evidence type="ECO:0000313" key="3">
    <source>
        <dbReference type="Proteomes" id="UP000004067"/>
    </source>
</evidence>
<dbReference type="EMBL" id="AFHQ01000012">
    <property type="protein sequence ID" value="EGK61646.1"/>
    <property type="molecule type" value="Genomic_DNA"/>
</dbReference>
<protein>
    <recommendedName>
        <fullName evidence="4">Single-stranded DNA-binding protein</fullName>
    </recommendedName>
</protein>
<proteinExistence type="predicted"/>
<evidence type="ECO:0000256" key="1">
    <source>
        <dbReference type="SAM" id="MobiDB-lite"/>
    </source>
</evidence>
<feature type="compositionally biased region" description="Polar residues" evidence="1">
    <location>
        <begin position="160"/>
        <end position="176"/>
    </location>
</feature>
<dbReference type="Proteomes" id="UP000004067">
    <property type="component" value="Unassembled WGS sequence"/>
</dbReference>
<organism evidence="2 3">
    <name type="scientific">Centipeda periodontii DSM 2778</name>
    <dbReference type="NCBI Taxonomy" id="888060"/>
    <lineage>
        <taxon>Bacteria</taxon>
        <taxon>Bacillati</taxon>
        <taxon>Bacillota</taxon>
        <taxon>Negativicutes</taxon>
        <taxon>Selenomonadales</taxon>
        <taxon>Selenomonadaceae</taxon>
        <taxon>Centipeda</taxon>
    </lineage>
</organism>
<accession>F5RJJ5</accession>
<dbReference type="AlphaFoldDB" id="F5RJJ5"/>
<reference evidence="2 3" key="1">
    <citation type="submission" date="2011-04" db="EMBL/GenBank/DDBJ databases">
        <authorList>
            <person name="Muzny D."/>
            <person name="Qin X."/>
            <person name="Deng J."/>
            <person name="Jiang H."/>
            <person name="Liu Y."/>
            <person name="Qu J."/>
            <person name="Song X.-Z."/>
            <person name="Zhang L."/>
            <person name="Thornton R."/>
            <person name="Coyle M."/>
            <person name="Francisco L."/>
            <person name="Jackson L."/>
            <person name="Javaid M."/>
            <person name="Korchina V."/>
            <person name="Kovar C."/>
            <person name="Mata R."/>
            <person name="Mathew T."/>
            <person name="Ngo R."/>
            <person name="Nguyen L."/>
            <person name="Nguyen N."/>
            <person name="Okwuonu G."/>
            <person name="Ongeri F."/>
            <person name="Pham C."/>
            <person name="Simmons D."/>
            <person name="Wilczek-Boney K."/>
            <person name="Hale W."/>
            <person name="Jakkamsetti A."/>
            <person name="Pham P."/>
            <person name="Ruth R."/>
            <person name="San Lucas F."/>
            <person name="Warren J."/>
            <person name="Zhang J."/>
            <person name="Zhao Z."/>
            <person name="Zhou C."/>
            <person name="Zhu D."/>
            <person name="Lee S."/>
            <person name="Bess C."/>
            <person name="Blankenburg K."/>
            <person name="Forbes L."/>
            <person name="Fu Q."/>
            <person name="Gubbala S."/>
            <person name="Hirani K."/>
            <person name="Jayaseelan J.C."/>
            <person name="Lara F."/>
            <person name="Munidasa M."/>
            <person name="Palculict T."/>
            <person name="Patil S."/>
            <person name="Pu L.-L."/>
            <person name="Saada N."/>
            <person name="Tang L."/>
            <person name="Weissenberger G."/>
            <person name="Zhu Y."/>
            <person name="Hemphill L."/>
            <person name="Shang Y."/>
            <person name="Youmans B."/>
            <person name="Ayvaz T."/>
            <person name="Ross M."/>
            <person name="Santibanez J."/>
            <person name="Aqrawi P."/>
            <person name="Gross S."/>
            <person name="Joshi V."/>
            <person name="Fowler G."/>
            <person name="Nazareth L."/>
            <person name="Reid J."/>
            <person name="Worley K."/>
            <person name="Petrosino J."/>
            <person name="Highlander S."/>
            <person name="Gibbs R."/>
        </authorList>
    </citation>
    <scope>NUCLEOTIDE SEQUENCE [LARGE SCALE GENOMIC DNA]</scope>
    <source>
        <strain evidence="2 3">DSM 2778</strain>
    </source>
</reference>
<evidence type="ECO:0000313" key="2">
    <source>
        <dbReference type="EMBL" id="EGK61646.1"/>
    </source>
</evidence>
<sequence>MDESPVPCMVQGDFWEEYVMKKIAAKMIAVMRECSHIAKNGTNSFHGYTYATSADVLSKVNAALVEQGLASLVIPELIRLEEVKTAKGNIEHLATVKVNITLIDRDSDESVLITGLGSGQDSGDKAVMKAQTAAVKYAYMLSLSISTGDDPEADTRTDESTSVDPSRKTTPIKTTAKSRAVAIPRKQERSAAGAASYCEECGIKLTDKVRAFSESRYHRMLCMDCQKRALARA</sequence>
<dbReference type="Pfam" id="PF04404">
    <property type="entry name" value="ERF"/>
    <property type="match status" value="1"/>
</dbReference>